<dbReference type="Gene3D" id="3.40.50.720">
    <property type="entry name" value="NAD(P)-binding Rossmann-like Domain"/>
    <property type="match status" value="1"/>
</dbReference>
<feature type="domain" description="NAD-dependent epimerase/dehydratase" evidence="3">
    <location>
        <begin position="7"/>
        <end position="117"/>
    </location>
</feature>
<keyword evidence="5" id="KW-1185">Reference proteome</keyword>
<evidence type="ECO:0000256" key="2">
    <source>
        <dbReference type="ARBA" id="ARBA00023136"/>
    </source>
</evidence>
<dbReference type="RefSeq" id="WP_336925998.1">
    <property type="nucleotide sequence ID" value="NZ_JBANRO010000006.1"/>
</dbReference>
<proteinExistence type="predicted"/>
<evidence type="ECO:0000313" key="4">
    <source>
        <dbReference type="EMBL" id="MFC3097256.1"/>
    </source>
</evidence>
<dbReference type="InterPro" id="IPR001509">
    <property type="entry name" value="Epimerase_deHydtase"/>
</dbReference>
<gene>
    <name evidence="4" type="ORF">ACFODU_05510</name>
</gene>
<accession>A0ABV7E645</accession>
<organism evidence="4 5">
    <name type="scientific">Alteraurantiacibacter palmitatis</name>
    <dbReference type="NCBI Taxonomy" id="2054628"/>
    <lineage>
        <taxon>Bacteria</taxon>
        <taxon>Pseudomonadati</taxon>
        <taxon>Pseudomonadota</taxon>
        <taxon>Alphaproteobacteria</taxon>
        <taxon>Sphingomonadales</taxon>
        <taxon>Erythrobacteraceae</taxon>
        <taxon>Alteraurantiacibacter</taxon>
    </lineage>
</organism>
<reference evidence="5" key="1">
    <citation type="journal article" date="2019" name="Int. J. Syst. Evol. Microbiol.">
        <title>The Global Catalogue of Microorganisms (GCM) 10K type strain sequencing project: providing services to taxonomists for standard genome sequencing and annotation.</title>
        <authorList>
            <consortium name="The Broad Institute Genomics Platform"/>
            <consortium name="The Broad Institute Genome Sequencing Center for Infectious Disease"/>
            <person name="Wu L."/>
            <person name="Ma J."/>
        </authorList>
    </citation>
    <scope>NUCLEOTIDE SEQUENCE [LARGE SCALE GENOMIC DNA]</scope>
    <source>
        <strain evidence="5">KCTC 52607</strain>
    </source>
</reference>
<dbReference type="Pfam" id="PF01370">
    <property type="entry name" value="Epimerase"/>
    <property type="match status" value="1"/>
</dbReference>
<comment type="caution">
    <text evidence="4">The sequence shown here is derived from an EMBL/GenBank/DDBJ whole genome shotgun (WGS) entry which is preliminary data.</text>
</comment>
<name>A0ABV7E645_9SPHN</name>
<dbReference type="PANTHER" id="PTHR14097">
    <property type="entry name" value="OXIDOREDUCTASE HTATIP2"/>
    <property type="match status" value="1"/>
</dbReference>
<comment type="subcellular location">
    <subcellularLocation>
        <location evidence="1">Membrane</location>
    </subcellularLocation>
</comment>
<dbReference type="EMBL" id="JBHRST010000008">
    <property type="protein sequence ID" value="MFC3097256.1"/>
    <property type="molecule type" value="Genomic_DNA"/>
</dbReference>
<evidence type="ECO:0000259" key="3">
    <source>
        <dbReference type="Pfam" id="PF01370"/>
    </source>
</evidence>
<dbReference type="PANTHER" id="PTHR14097:SF7">
    <property type="entry name" value="OXIDOREDUCTASE HTATIP2"/>
    <property type="match status" value="1"/>
</dbReference>
<dbReference type="InterPro" id="IPR036291">
    <property type="entry name" value="NAD(P)-bd_dom_sf"/>
</dbReference>
<evidence type="ECO:0000313" key="5">
    <source>
        <dbReference type="Proteomes" id="UP001595456"/>
    </source>
</evidence>
<keyword evidence="2" id="KW-0472">Membrane</keyword>
<dbReference type="Proteomes" id="UP001595456">
    <property type="component" value="Unassembled WGS sequence"/>
</dbReference>
<evidence type="ECO:0000256" key="1">
    <source>
        <dbReference type="ARBA" id="ARBA00004370"/>
    </source>
</evidence>
<dbReference type="SUPFAM" id="SSF51735">
    <property type="entry name" value="NAD(P)-binding Rossmann-fold domains"/>
    <property type="match status" value="1"/>
</dbReference>
<protein>
    <submittedName>
        <fullName evidence="4">NAD-dependent epimerase/dehydratase family protein</fullName>
    </submittedName>
</protein>
<sequence length="228" mass="24070">MSDPARILVLGVSGLVGQQVLTAAVGRADVRLVGLARREVPLPPGARMEVHLAPVEGWAQEIAAIAPDAVICALGTTLAKQGGDKAAFAVIDRDLVLEAAAQAKAAGARSFAVVSSVGADMGAKAFYLRVKGEMEAGLAKLGFARLDIFRPGLLRGKRVDDARLLEAMGAALAPLADLALQGERRKYRSIRGADVAMAALQCAREKAPGRFVHHHDEILRLSARWQRG</sequence>